<feature type="transmembrane region" description="Helical" evidence="1">
    <location>
        <begin position="72"/>
        <end position="91"/>
    </location>
</feature>
<feature type="transmembrane region" description="Helical" evidence="1">
    <location>
        <begin position="185"/>
        <end position="206"/>
    </location>
</feature>
<gene>
    <name evidence="2" type="ORF">RAK27_15295</name>
</gene>
<feature type="transmembrane region" description="Helical" evidence="1">
    <location>
        <begin position="9"/>
        <end position="33"/>
    </location>
</feature>
<dbReference type="EMBL" id="JAVBVO010000005">
    <property type="protein sequence ID" value="MDZ5760000.1"/>
    <property type="molecule type" value="Genomic_DNA"/>
</dbReference>
<comment type="caution">
    <text evidence="2">The sequence shown here is derived from an EMBL/GenBank/DDBJ whole genome shotgun (WGS) entry which is preliminary data.</text>
</comment>
<feature type="transmembrane region" description="Helical" evidence="1">
    <location>
        <begin position="97"/>
        <end position="114"/>
    </location>
</feature>
<dbReference type="Proteomes" id="UP001290462">
    <property type="component" value="Unassembled WGS sequence"/>
</dbReference>
<accession>A0AAW9K5Z5</accession>
<feature type="transmembrane region" description="Helical" evidence="1">
    <location>
        <begin position="39"/>
        <end position="60"/>
    </location>
</feature>
<keyword evidence="1" id="KW-0472">Membrane</keyword>
<proteinExistence type="predicted"/>
<feature type="transmembrane region" description="Helical" evidence="1">
    <location>
        <begin position="121"/>
        <end position="140"/>
    </location>
</feature>
<sequence length="264" mass="31343">MFQSIKNNLFYHPLFLIFINPISAILFGTLYALQFTKIHWLNFFFFYLFILATQFIETILSNYVKKQQPIRFFPLILFELLAIILSIYFIFQLNYLVFLLMIVYLFAIHFQFFPYNLTETLYGLILNSFFKGGIITYLSYFIQAKFISQNLYYWSISLILLALLVSFTKDVVLSNKTPEVNKQNHLIFIAILTLLYLSNLVIFFIFKTTYPYLWLQLLTLPIALRLIVIMKPNRAKYSTSIKFKTLLLFQLTYILIASLTILLK</sequence>
<dbReference type="RefSeq" id="WP_322809548.1">
    <property type="nucleotide sequence ID" value="NZ_CBCPIB010000002.1"/>
</dbReference>
<feature type="transmembrane region" description="Helical" evidence="1">
    <location>
        <begin position="212"/>
        <end position="231"/>
    </location>
</feature>
<evidence type="ECO:0000313" key="2">
    <source>
        <dbReference type="EMBL" id="MDZ5760000.1"/>
    </source>
</evidence>
<evidence type="ECO:0000313" key="3">
    <source>
        <dbReference type="Proteomes" id="UP001290462"/>
    </source>
</evidence>
<reference evidence="2" key="1">
    <citation type="submission" date="2023-08" db="EMBL/GenBank/DDBJ databases">
        <title>Genomic characterization of piscicolin 126 produced by Carnobacterium maltaromaticum CM22 strain isolated from salmon (Salmo salar).</title>
        <authorList>
            <person name="Gonzalez-Gragera E."/>
            <person name="Garcia-Lopez J.D."/>
            <person name="Teso-Perez C."/>
            <person name="Gimenez-Hernandez I."/>
            <person name="Peralta-Sanchez J.M."/>
            <person name="Valdivia E."/>
            <person name="Montalban-Lopez M."/>
            <person name="Martin-Platero A.M."/>
            <person name="Banos A."/>
            <person name="Martinez-Bueno M."/>
        </authorList>
    </citation>
    <scope>NUCLEOTIDE SEQUENCE</scope>
    <source>
        <strain evidence="2">CM22</strain>
    </source>
</reference>
<feature type="transmembrane region" description="Helical" evidence="1">
    <location>
        <begin position="152"/>
        <end position="173"/>
    </location>
</feature>
<organism evidence="2 3">
    <name type="scientific">Carnobacterium maltaromaticum</name>
    <name type="common">Carnobacterium piscicola</name>
    <dbReference type="NCBI Taxonomy" id="2751"/>
    <lineage>
        <taxon>Bacteria</taxon>
        <taxon>Bacillati</taxon>
        <taxon>Bacillota</taxon>
        <taxon>Bacilli</taxon>
        <taxon>Lactobacillales</taxon>
        <taxon>Carnobacteriaceae</taxon>
        <taxon>Carnobacterium</taxon>
    </lineage>
</organism>
<evidence type="ECO:0000256" key="1">
    <source>
        <dbReference type="SAM" id="Phobius"/>
    </source>
</evidence>
<keyword evidence="1" id="KW-0812">Transmembrane</keyword>
<dbReference type="AlphaFoldDB" id="A0AAW9K5Z5"/>
<keyword evidence="1" id="KW-1133">Transmembrane helix</keyword>
<name>A0AAW9K5Z5_CARML</name>
<protein>
    <submittedName>
        <fullName evidence="2">1,4-dihydroxy-2-naphthoate octaprenyltransferase</fullName>
    </submittedName>
</protein>
<feature type="transmembrane region" description="Helical" evidence="1">
    <location>
        <begin position="243"/>
        <end position="263"/>
    </location>
</feature>